<dbReference type="PROSITE" id="PS50203">
    <property type="entry name" value="CALPAIN_CAT"/>
    <property type="match status" value="1"/>
</dbReference>
<reference evidence="4" key="1">
    <citation type="journal article" date="2023" name="Insect Mol. Biol.">
        <title>Genome sequencing provides insights into the evolution of gene families encoding plant cell wall-degrading enzymes in longhorned beetles.</title>
        <authorList>
            <person name="Shin N.R."/>
            <person name="Okamura Y."/>
            <person name="Kirsch R."/>
            <person name="Pauchet Y."/>
        </authorList>
    </citation>
    <scope>NUCLEOTIDE SEQUENCE</scope>
    <source>
        <strain evidence="4">MMC_N1</strain>
    </source>
</reference>
<dbReference type="Proteomes" id="UP001162164">
    <property type="component" value="Unassembled WGS sequence"/>
</dbReference>
<dbReference type="PANTHER" id="PTHR10183:SF433">
    <property type="entry name" value="CALPAIN-A-RELATED"/>
    <property type="match status" value="1"/>
</dbReference>
<comment type="caution">
    <text evidence="2">Lacks conserved residue(s) required for the propagation of feature annotation.</text>
</comment>
<sequence>MNLKLGMENSTVLEGETSDGLYTRHAYSITCVTEVRDKEGNNAYRLVRIRNPWGVCEWKVHRAWQKRYTNPKWIKAAVKRGKKEARSFIPTRSLPEQFNFRAQKRNVPKNTNNVIAVESLQLVSTKTPICLHYMQGIIGFVKGSSDLLEKDYRWENVLMALVDEAMDNIFDFLEENSEEFQSSLTKLTELLGENPPNSCIYLDSKARDFISSATWDLIEEDTKQQMLRIKDDGEFWMQFEDFISNYTMLEFCHPNPASLRTAQKEMQHWKSFMIDGAWVAKVTSGGLPNKRGNYDPETGRLDASFFDVRKPIYSRHLETAKQITGHVDLPNGNYCIMPFTDNTNINCEFLLRVYSEVPFNVVNL</sequence>
<dbReference type="InterPro" id="IPR022684">
    <property type="entry name" value="Calpain_cysteine_protease"/>
</dbReference>
<feature type="domain" description="Calpain catalytic" evidence="3">
    <location>
        <begin position="14"/>
        <end position="255"/>
    </location>
</feature>
<dbReference type="Gene3D" id="2.60.120.380">
    <property type="match status" value="1"/>
</dbReference>
<dbReference type="SUPFAM" id="SSF49758">
    <property type="entry name" value="Calpain large subunit, middle domain (domain III)"/>
    <property type="match status" value="1"/>
</dbReference>
<dbReference type="EMBL" id="JAPWTJ010000293">
    <property type="protein sequence ID" value="KAJ8980043.1"/>
    <property type="molecule type" value="Genomic_DNA"/>
</dbReference>
<evidence type="ECO:0000313" key="5">
    <source>
        <dbReference type="Proteomes" id="UP001162164"/>
    </source>
</evidence>
<proteinExistence type="inferred from homology"/>
<dbReference type="Pfam" id="PF00648">
    <property type="entry name" value="Peptidase_C2"/>
    <property type="match status" value="2"/>
</dbReference>
<name>A0ABQ9JP55_9CUCU</name>
<dbReference type="InterPro" id="IPR001300">
    <property type="entry name" value="Peptidase_C2_calpain_cat"/>
</dbReference>
<organism evidence="4 5">
    <name type="scientific">Molorchus minor</name>
    <dbReference type="NCBI Taxonomy" id="1323400"/>
    <lineage>
        <taxon>Eukaryota</taxon>
        <taxon>Metazoa</taxon>
        <taxon>Ecdysozoa</taxon>
        <taxon>Arthropoda</taxon>
        <taxon>Hexapoda</taxon>
        <taxon>Insecta</taxon>
        <taxon>Pterygota</taxon>
        <taxon>Neoptera</taxon>
        <taxon>Endopterygota</taxon>
        <taxon>Coleoptera</taxon>
        <taxon>Polyphaga</taxon>
        <taxon>Cucujiformia</taxon>
        <taxon>Chrysomeloidea</taxon>
        <taxon>Cerambycidae</taxon>
        <taxon>Lamiinae</taxon>
        <taxon>Monochamini</taxon>
        <taxon>Molorchus</taxon>
    </lineage>
</organism>
<evidence type="ECO:0000259" key="3">
    <source>
        <dbReference type="PROSITE" id="PS50203"/>
    </source>
</evidence>
<protein>
    <recommendedName>
        <fullName evidence="3">Calpain catalytic domain-containing protein</fullName>
    </recommendedName>
</protein>
<comment type="caution">
    <text evidence="4">The sequence shown here is derived from an EMBL/GenBank/DDBJ whole genome shotgun (WGS) entry which is preliminary data.</text>
</comment>
<dbReference type="InterPro" id="IPR036213">
    <property type="entry name" value="Calpain_III_sf"/>
</dbReference>
<evidence type="ECO:0000256" key="1">
    <source>
        <dbReference type="ARBA" id="ARBA00007623"/>
    </source>
</evidence>
<evidence type="ECO:0000256" key="2">
    <source>
        <dbReference type="PROSITE-ProRule" id="PRU00239"/>
    </source>
</evidence>
<dbReference type="PANTHER" id="PTHR10183">
    <property type="entry name" value="CALPAIN"/>
    <property type="match status" value="1"/>
</dbReference>
<accession>A0ABQ9JP55</accession>
<dbReference type="SUPFAM" id="SSF54001">
    <property type="entry name" value="Cysteine proteinases"/>
    <property type="match status" value="2"/>
</dbReference>
<dbReference type="InterPro" id="IPR022682">
    <property type="entry name" value="Calpain_domain_III"/>
</dbReference>
<dbReference type="Gene3D" id="3.90.70.10">
    <property type="entry name" value="Cysteine proteinases"/>
    <property type="match status" value="2"/>
</dbReference>
<keyword evidence="5" id="KW-1185">Reference proteome</keyword>
<dbReference type="InterPro" id="IPR038765">
    <property type="entry name" value="Papain-like_cys_pep_sf"/>
</dbReference>
<evidence type="ECO:0000313" key="4">
    <source>
        <dbReference type="EMBL" id="KAJ8980043.1"/>
    </source>
</evidence>
<comment type="similarity">
    <text evidence="1">Belongs to the peptidase C2 family.</text>
</comment>
<dbReference type="Pfam" id="PF01067">
    <property type="entry name" value="Calpain_III"/>
    <property type="match status" value="1"/>
</dbReference>
<gene>
    <name evidence="4" type="ORF">NQ317_007199</name>
</gene>